<dbReference type="PANTHER" id="PTHR43179">
    <property type="entry name" value="RHAMNOSYLTRANSFERASE WBBL"/>
    <property type="match status" value="1"/>
</dbReference>
<keyword evidence="3" id="KW-0328">Glycosyltransferase</keyword>
<dbReference type="Gene3D" id="3.90.550.10">
    <property type="entry name" value="Spore Coat Polysaccharide Biosynthesis Protein SpsA, Chain A"/>
    <property type="match status" value="1"/>
</dbReference>
<evidence type="ECO:0000256" key="1">
    <source>
        <dbReference type="ARBA" id="ARBA00004776"/>
    </source>
</evidence>
<accession>A0A7H0Y7I4</accession>
<gene>
    <name evidence="6" type="ORF">IAQ67_25315</name>
</gene>
<dbReference type="RefSeq" id="WP_190298061.1">
    <property type="nucleotide sequence ID" value="NZ_CP061172.1"/>
</dbReference>
<dbReference type="InterPro" id="IPR029044">
    <property type="entry name" value="Nucleotide-diphossugar_trans"/>
</dbReference>
<dbReference type="CDD" id="cd04186">
    <property type="entry name" value="GT_2_like_c"/>
    <property type="match status" value="1"/>
</dbReference>
<evidence type="ECO:0000256" key="4">
    <source>
        <dbReference type="ARBA" id="ARBA00022679"/>
    </source>
</evidence>
<evidence type="ECO:0000256" key="3">
    <source>
        <dbReference type="ARBA" id="ARBA00022676"/>
    </source>
</evidence>
<protein>
    <submittedName>
        <fullName evidence="6">Glycosyltransferase family 2 protein</fullName>
    </submittedName>
</protein>
<reference evidence="6 7" key="1">
    <citation type="submission" date="2020-09" db="EMBL/GenBank/DDBJ databases">
        <title>Characterization of Paenibacillus peoriae strain ZF390 with broad-spectrum antimicrobial activity as a potential biocontrol agent.</title>
        <authorList>
            <person name="Li L."/>
            <person name="Zhao Y."/>
            <person name="Li B."/>
            <person name="Xie X."/>
        </authorList>
    </citation>
    <scope>NUCLEOTIDE SEQUENCE [LARGE SCALE GENOMIC DNA]</scope>
    <source>
        <strain evidence="6 7">ZF390</strain>
    </source>
</reference>
<dbReference type="Proteomes" id="UP000516384">
    <property type="component" value="Chromosome"/>
</dbReference>
<evidence type="ECO:0000256" key="2">
    <source>
        <dbReference type="ARBA" id="ARBA00006739"/>
    </source>
</evidence>
<dbReference type="AlphaFoldDB" id="A0A7H0Y7I4"/>
<proteinExistence type="inferred from homology"/>
<feature type="domain" description="Glycosyltransferase 2-like" evidence="5">
    <location>
        <begin position="6"/>
        <end position="121"/>
    </location>
</feature>
<dbReference type="PANTHER" id="PTHR43179:SF12">
    <property type="entry name" value="GALACTOFURANOSYLTRANSFERASE GLFT2"/>
    <property type="match status" value="1"/>
</dbReference>
<evidence type="ECO:0000259" key="5">
    <source>
        <dbReference type="Pfam" id="PF00535"/>
    </source>
</evidence>
<organism evidence="6 7">
    <name type="scientific">Paenibacillus peoriae</name>
    <dbReference type="NCBI Taxonomy" id="59893"/>
    <lineage>
        <taxon>Bacteria</taxon>
        <taxon>Bacillati</taxon>
        <taxon>Bacillota</taxon>
        <taxon>Bacilli</taxon>
        <taxon>Bacillales</taxon>
        <taxon>Paenibacillaceae</taxon>
        <taxon>Paenibacillus</taxon>
    </lineage>
</organism>
<evidence type="ECO:0000313" key="7">
    <source>
        <dbReference type="Proteomes" id="UP000516384"/>
    </source>
</evidence>
<dbReference type="Pfam" id="PF00535">
    <property type="entry name" value="Glycos_transf_2"/>
    <property type="match status" value="1"/>
</dbReference>
<comment type="pathway">
    <text evidence="1">Cell wall biogenesis; cell wall polysaccharide biosynthesis.</text>
</comment>
<name>A0A7H0Y7I4_9BACL</name>
<dbReference type="InterPro" id="IPR001173">
    <property type="entry name" value="Glyco_trans_2-like"/>
</dbReference>
<keyword evidence="4 6" id="KW-0808">Transferase</keyword>
<comment type="similarity">
    <text evidence="2">Belongs to the glycosyltransferase 2 family.</text>
</comment>
<dbReference type="SUPFAM" id="SSF53448">
    <property type="entry name" value="Nucleotide-diphospho-sugar transferases"/>
    <property type="match status" value="1"/>
</dbReference>
<dbReference type="GO" id="GO:0016757">
    <property type="term" value="F:glycosyltransferase activity"/>
    <property type="evidence" value="ECO:0007669"/>
    <property type="project" value="UniProtKB-KW"/>
</dbReference>
<dbReference type="EMBL" id="CP061172">
    <property type="protein sequence ID" value="QNR67042.1"/>
    <property type="molecule type" value="Genomic_DNA"/>
</dbReference>
<evidence type="ECO:0000313" key="6">
    <source>
        <dbReference type="EMBL" id="QNR67042.1"/>
    </source>
</evidence>
<sequence length="320" mass="36910">MIKSVSVHIVTYNSEEDIKECLKAVSKQSYPLQAVVIIDNQSKDQTEEQVKEIAHLFGSKLKFVSNIQNVGFAPGHNQAIALNDTDYVLVLNPDVTIEPDYIERLVAVMEHDQHIGSATGQLLRKANREMIDSTGIVMNSARRAFDRGAGEPSVQWSESGKVFGVSGAAALYSRRMINDIDLNGEFFDGSFFAYKEDVDVAWRAALLGWEAYYDARAIAYHERGWKETSRTSQSLFVRRLSYINRYKMMYKNDTFSEWMKNIISLLSYEIASNLYFLFREPKILVAWKTFFKELPELREKRRQLRKKITLRHHQNKSKAQ</sequence>